<comment type="caution">
    <text evidence="9">The sequence shown here is derived from an EMBL/GenBank/DDBJ whole genome shotgun (WGS) entry which is preliminary data.</text>
</comment>
<dbReference type="PROSITE" id="PS50928">
    <property type="entry name" value="ABC_TM1"/>
    <property type="match status" value="1"/>
</dbReference>
<evidence type="ECO:0000313" key="9">
    <source>
        <dbReference type="EMBL" id="GCE07631.1"/>
    </source>
</evidence>
<dbReference type="EMBL" id="BIFQ01000001">
    <property type="protein sequence ID" value="GCE07631.1"/>
    <property type="molecule type" value="Genomic_DNA"/>
</dbReference>
<accession>A0A401ZL68</accession>
<reference evidence="10" key="1">
    <citation type="submission" date="2018-12" db="EMBL/GenBank/DDBJ databases">
        <title>Tengunoibacter tsumagoiensis gen. nov., sp. nov., Dictyobacter kobayashii sp. nov., D. alpinus sp. nov., and D. joshuensis sp. nov. and description of Dictyobacteraceae fam. nov. within the order Ktedonobacterales isolated from Tengu-no-mugimeshi.</title>
        <authorList>
            <person name="Wang C.M."/>
            <person name="Zheng Y."/>
            <person name="Sakai Y."/>
            <person name="Toyoda A."/>
            <person name="Minakuchi Y."/>
            <person name="Abe K."/>
            <person name="Yokota A."/>
            <person name="Yabe S."/>
        </authorList>
    </citation>
    <scope>NUCLEOTIDE SEQUENCE [LARGE SCALE GENOMIC DNA]</scope>
    <source>
        <strain evidence="10">S-27</strain>
    </source>
</reference>
<feature type="transmembrane region" description="Helical" evidence="7">
    <location>
        <begin position="103"/>
        <end position="125"/>
    </location>
</feature>
<sequence>MATRQERRDLLIGSILMILVILTLFPFVFMVITSLKDNNQFHTSYWSPSLPFHWENYTVAWNQISVYIMNSLVIAVSSMVGVLVLSSIAAFVFARYRFPGRNFLFTMIAVLLMVPSISSLVPLFILVRDMGLINTRLALILPYIASGSIFATFLMRTFFQQVPNELFEAAHIDGAAGWQAYFYVMLPLSGPIIGTIILLTLTTVWNDYFWPLLTLNDDSLRTVTTGLAFLQGQNVTLWGPLFAGYVLASLPLVVVYFMASRYFIAGVGGVVGGGDMLK</sequence>
<evidence type="ECO:0000259" key="8">
    <source>
        <dbReference type="PROSITE" id="PS50928"/>
    </source>
</evidence>
<dbReference type="RefSeq" id="WP_126599045.1">
    <property type="nucleotide sequence ID" value="NZ_BIFQ01000001.1"/>
</dbReference>
<evidence type="ECO:0000256" key="4">
    <source>
        <dbReference type="ARBA" id="ARBA00022692"/>
    </source>
</evidence>
<protein>
    <submittedName>
        <fullName evidence="9">Sugar ABC transporter permease</fullName>
    </submittedName>
</protein>
<keyword evidence="2 7" id="KW-0813">Transport</keyword>
<feature type="transmembrane region" description="Helical" evidence="7">
    <location>
        <begin position="64"/>
        <end position="91"/>
    </location>
</feature>
<evidence type="ECO:0000256" key="6">
    <source>
        <dbReference type="ARBA" id="ARBA00023136"/>
    </source>
</evidence>
<keyword evidence="3" id="KW-1003">Cell membrane</keyword>
<keyword evidence="4 7" id="KW-0812">Transmembrane</keyword>
<keyword evidence="6 7" id="KW-0472">Membrane</keyword>
<gene>
    <name evidence="9" type="ORF">KDAU_49600</name>
</gene>
<comment type="subcellular location">
    <subcellularLocation>
        <location evidence="1 7">Cell membrane</location>
        <topology evidence="1 7">Multi-pass membrane protein</topology>
    </subcellularLocation>
</comment>
<dbReference type="GO" id="GO:0055085">
    <property type="term" value="P:transmembrane transport"/>
    <property type="evidence" value="ECO:0007669"/>
    <property type="project" value="InterPro"/>
</dbReference>
<evidence type="ECO:0000313" key="10">
    <source>
        <dbReference type="Proteomes" id="UP000287224"/>
    </source>
</evidence>
<dbReference type="Pfam" id="PF00528">
    <property type="entry name" value="BPD_transp_1"/>
    <property type="match status" value="1"/>
</dbReference>
<evidence type="ECO:0000256" key="3">
    <source>
        <dbReference type="ARBA" id="ARBA00022475"/>
    </source>
</evidence>
<dbReference type="GO" id="GO:0005886">
    <property type="term" value="C:plasma membrane"/>
    <property type="evidence" value="ECO:0007669"/>
    <property type="project" value="UniProtKB-SubCell"/>
</dbReference>
<dbReference type="PANTHER" id="PTHR43744:SF8">
    <property type="entry name" value="SN-GLYCEROL-3-PHOSPHATE TRANSPORT SYSTEM PERMEASE PROTEIN UGPE"/>
    <property type="match status" value="1"/>
</dbReference>
<evidence type="ECO:0000256" key="5">
    <source>
        <dbReference type="ARBA" id="ARBA00022989"/>
    </source>
</evidence>
<dbReference type="PANTHER" id="PTHR43744">
    <property type="entry name" value="ABC TRANSPORTER PERMEASE PROTEIN MG189-RELATED-RELATED"/>
    <property type="match status" value="1"/>
</dbReference>
<proteinExistence type="inferred from homology"/>
<dbReference type="Proteomes" id="UP000287224">
    <property type="component" value="Unassembled WGS sequence"/>
</dbReference>
<dbReference type="OrthoDB" id="151346at2"/>
<comment type="similarity">
    <text evidence="7">Belongs to the binding-protein-dependent transport system permease family.</text>
</comment>
<keyword evidence="10" id="KW-1185">Reference proteome</keyword>
<name>A0A401ZL68_9CHLR</name>
<evidence type="ECO:0000256" key="2">
    <source>
        <dbReference type="ARBA" id="ARBA00022448"/>
    </source>
</evidence>
<dbReference type="SUPFAM" id="SSF161098">
    <property type="entry name" value="MetI-like"/>
    <property type="match status" value="1"/>
</dbReference>
<organism evidence="9 10">
    <name type="scientific">Dictyobacter aurantiacus</name>
    <dbReference type="NCBI Taxonomy" id="1936993"/>
    <lineage>
        <taxon>Bacteria</taxon>
        <taxon>Bacillati</taxon>
        <taxon>Chloroflexota</taxon>
        <taxon>Ktedonobacteria</taxon>
        <taxon>Ktedonobacterales</taxon>
        <taxon>Dictyobacteraceae</taxon>
        <taxon>Dictyobacter</taxon>
    </lineage>
</organism>
<feature type="domain" description="ABC transmembrane type-1" evidence="8">
    <location>
        <begin position="68"/>
        <end position="259"/>
    </location>
</feature>
<dbReference type="InterPro" id="IPR000515">
    <property type="entry name" value="MetI-like"/>
</dbReference>
<feature type="transmembrane region" description="Helical" evidence="7">
    <location>
        <begin position="237"/>
        <end position="259"/>
    </location>
</feature>
<dbReference type="Gene3D" id="1.10.3720.10">
    <property type="entry name" value="MetI-like"/>
    <property type="match status" value="1"/>
</dbReference>
<dbReference type="CDD" id="cd06261">
    <property type="entry name" value="TM_PBP2"/>
    <property type="match status" value="1"/>
</dbReference>
<feature type="transmembrane region" description="Helical" evidence="7">
    <location>
        <begin position="180"/>
        <end position="205"/>
    </location>
</feature>
<evidence type="ECO:0000256" key="1">
    <source>
        <dbReference type="ARBA" id="ARBA00004651"/>
    </source>
</evidence>
<dbReference type="AlphaFoldDB" id="A0A401ZL68"/>
<feature type="transmembrane region" description="Helical" evidence="7">
    <location>
        <begin position="12"/>
        <end position="32"/>
    </location>
</feature>
<dbReference type="InterPro" id="IPR035906">
    <property type="entry name" value="MetI-like_sf"/>
</dbReference>
<evidence type="ECO:0000256" key="7">
    <source>
        <dbReference type="RuleBase" id="RU363032"/>
    </source>
</evidence>
<keyword evidence="5 7" id="KW-1133">Transmembrane helix</keyword>
<feature type="transmembrane region" description="Helical" evidence="7">
    <location>
        <begin position="137"/>
        <end position="159"/>
    </location>
</feature>